<evidence type="ECO:0000256" key="1">
    <source>
        <dbReference type="SAM" id="MobiDB-lite"/>
    </source>
</evidence>
<feature type="region of interest" description="Disordered" evidence="1">
    <location>
        <begin position="1"/>
        <end position="25"/>
    </location>
</feature>
<gene>
    <name evidence="3" type="ORF">HCN44_009729</name>
</gene>
<keyword evidence="2" id="KW-1133">Transmembrane helix</keyword>
<protein>
    <submittedName>
        <fullName evidence="3">Uncharacterized protein</fullName>
    </submittedName>
</protein>
<dbReference type="Proteomes" id="UP000639338">
    <property type="component" value="Unassembled WGS sequence"/>
</dbReference>
<feature type="compositionally biased region" description="Basic and acidic residues" evidence="1">
    <location>
        <begin position="1"/>
        <end position="11"/>
    </location>
</feature>
<dbReference type="OrthoDB" id="10045204at2759"/>
<feature type="transmembrane region" description="Helical" evidence="2">
    <location>
        <begin position="173"/>
        <end position="194"/>
    </location>
</feature>
<evidence type="ECO:0000313" key="4">
    <source>
        <dbReference type="Proteomes" id="UP000639338"/>
    </source>
</evidence>
<evidence type="ECO:0000313" key="3">
    <source>
        <dbReference type="EMBL" id="KAF7998331.1"/>
    </source>
</evidence>
<keyword evidence="2" id="KW-0812">Transmembrane</keyword>
<sequence length="238" mass="27490">MNAEENREKPAISDSSSTETDYNIDDLTLINNKNKQKKLPTKLKSYDKSSRCEKTTGVHGQSETLLASKNLNIDQSIDIKNIERITQRIDIYYFDHGNSAYYKTTDASPILTTEKYAEKIDQAATRFWAEIFGTIHIGITFITAFILQLLRFFLYSLVRPLTIGVIQMFSDYFIKPLLTIFFNGIIQPILIFFYNIATSFRDLCEPIAQTFGFFIHEIAIFFRAIRLVEINNYTNLPT</sequence>
<proteinExistence type="predicted"/>
<comment type="caution">
    <text evidence="3">The sequence shown here is derived from an EMBL/GenBank/DDBJ whole genome shotgun (WGS) entry which is preliminary data.</text>
</comment>
<organism evidence="3 4">
    <name type="scientific">Aphidius gifuensis</name>
    <name type="common">Parasitoid wasp</name>
    <dbReference type="NCBI Taxonomy" id="684658"/>
    <lineage>
        <taxon>Eukaryota</taxon>
        <taxon>Metazoa</taxon>
        <taxon>Ecdysozoa</taxon>
        <taxon>Arthropoda</taxon>
        <taxon>Hexapoda</taxon>
        <taxon>Insecta</taxon>
        <taxon>Pterygota</taxon>
        <taxon>Neoptera</taxon>
        <taxon>Endopterygota</taxon>
        <taxon>Hymenoptera</taxon>
        <taxon>Apocrita</taxon>
        <taxon>Ichneumonoidea</taxon>
        <taxon>Braconidae</taxon>
        <taxon>Aphidiinae</taxon>
        <taxon>Aphidius</taxon>
    </lineage>
</organism>
<accession>A0A834Y584</accession>
<name>A0A834Y584_APHGI</name>
<reference evidence="3 4" key="1">
    <citation type="submission" date="2020-08" db="EMBL/GenBank/DDBJ databases">
        <title>Aphidius gifuensis genome sequencing and assembly.</title>
        <authorList>
            <person name="Du Z."/>
        </authorList>
    </citation>
    <scope>NUCLEOTIDE SEQUENCE [LARGE SCALE GENOMIC DNA]</scope>
    <source>
        <strain evidence="3">YNYX2018</strain>
        <tissue evidence="3">Adults</tissue>
    </source>
</reference>
<keyword evidence="4" id="KW-1185">Reference proteome</keyword>
<evidence type="ECO:0000256" key="2">
    <source>
        <dbReference type="SAM" id="Phobius"/>
    </source>
</evidence>
<dbReference type="AlphaFoldDB" id="A0A834Y584"/>
<feature type="transmembrane region" description="Helical" evidence="2">
    <location>
        <begin position="127"/>
        <end position="153"/>
    </location>
</feature>
<keyword evidence="2" id="KW-0472">Membrane</keyword>
<dbReference type="EMBL" id="JACMRX010000001">
    <property type="protein sequence ID" value="KAF7998331.1"/>
    <property type="molecule type" value="Genomic_DNA"/>
</dbReference>